<dbReference type="RefSeq" id="WP_006308468.1">
    <property type="nucleotide sequence ID" value="NZ_ARZA01000065.1"/>
</dbReference>
<dbReference type="InterPro" id="IPR005025">
    <property type="entry name" value="FMN_Rdtase-like_dom"/>
</dbReference>
<dbReference type="STRING" id="1304284.L21TH_0562"/>
<keyword evidence="5" id="KW-1185">Reference proteome</keyword>
<dbReference type="EMBL" id="ARZA01000065">
    <property type="protein sequence ID" value="EOD01341.1"/>
    <property type="molecule type" value="Genomic_DNA"/>
</dbReference>
<evidence type="ECO:0000313" key="4">
    <source>
        <dbReference type="EMBL" id="EOD01341.1"/>
    </source>
</evidence>
<evidence type="ECO:0000313" key="5">
    <source>
        <dbReference type="Proteomes" id="UP000013378"/>
    </source>
</evidence>
<sequence>MKKILAIMGSPRKNKNTDILLQKVIEGIKIKDVEVNKIDLKDLKFSPCTACGYCEKTGKCIIQDDMQLLYEEFDKSDGIIVASPLYFNTVSSLVKMMIDRCQMFWASKYILNNPSIDVAKERIGMFICTGGAPYSQNQFDACLPVIDLFFKAINTKYCYNLLVANTDKVPVWERIDKLNEGYIMGENYFLKRR</sequence>
<accession>R1CRN9</accession>
<gene>
    <name evidence="4" type="ORF">L21TH_0562</name>
</gene>
<reference evidence="4 5" key="1">
    <citation type="journal article" date="2015" name="Geomicrobiol. J.">
        <title>Caldisalinibacter kiritimatiensis gen. nov., sp. nov., a moderately thermohalophilic thiosulfate-reducing bacterium from a hypersaline microbial mat.</title>
        <authorList>
            <person name="Ben Hania W."/>
            <person name="Joseph M."/>
            <person name="Fiebig A."/>
            <person name="Bunk B."/>
            <person name="Klenk H.-P."/>
            <person name="Fardeau M.-L."/>
            <person name="Spring S."/>
        </authorList>
    </citation>
    <scope>NUCLEOTIDE SEQUENCE [LARGE SCALE GENOMIC DNA]</scope>
    <source>
        <strain evidence="4 5">L21-TH-D2</strain>
    </source>
</reference>
<dbReference type="InterPro" id="IPR029039">
    <property type="entry name" value="Flavoprotein-like_sf"/>
</dbReference>
<dbReference type="PANTHER" id="PTHR43278">
    <property type="entry name" value="NAD(P)H-DEPENDENT FMN-CONTAINING OXIDOREDUCTASE YWQN-RELATED"/>
    <property type="match status" value="1"/>
</dbReference>
<evidence type="ECO:0000256" key="1">
    <source>
        <dbReference type="ARBA" id="ARBA00022630"/>
    </source>
</evidence>
<keyword evidence="1" id="KW-0285">Flavoprotein</keyword>
<dbReference type="AlphaFoldDB" id="R1CRN9"/>
<evidence type="ECO:0000256" key="2">
    <source>
        <dbReference type="ARBA" id="ARBA00022643"/>
    </source>
</evidence>
<feature type="domain" description="NADPH-dependent FMN reductase-like" evidence="3">
    <location>
        <begin position="3"/>
        <end position="132"/>
    </location>
</feature>
<organism evidence="4 5">
    <name type="scientific">Caldisalinibacter kiritimatiensis</name>
    <dbReference type="NCBI Taxonomy" id="1304284"/>
    <lineage>
        <taxon>Bacteria</taxon>
        <taxon>Bacillati</taxon>
        <taxon>Bacillota</taxon>
        <taxon>Tissierellia</taxon>
        <taxon>Tissierellales</taxon>
        <taxon>Thermohalobacteraceae</taxon>
        <taxon>Caldisalinibacter</taxon>
    </lineage>
</organism>
<name>R1CRN9_9FIRM</name>
<dbReference type="eggNOG" id="COG0655">
    <property type="taxonomic scope" value="Bacteria"/>
</dbReference>
<dbReference type="Gene3D" id="3.40.50.360">
    <property type="match status" value="1"/>
</dbReference>
<dbReference type="Proteomes" id="UP000013378">
    <property type="component" value="Unassembled WGS sequence"/>
</dbReference>
<evidence type="ECO:0000259" key="3">
    <source>
        <dbReference type="Pfam" id="PF03358"/>
    </source>
</evidence>
<comment type="caution">
    <text evidence="4">The sequence shown here is derived from an EMBL/GenBank/DDBJ whole genome shotgun (WGS) entry which is preliminary data.</text>
</comment>
<dbReference type="SUPFAM" id="SSF52218">
    <property type="entry name" value="Flavoproteins"/>
    <property type="match status" value="1"/>
</dbReference>
<keyword evidence="2" id="KW-0288">FMN</keyword>
<proteinExistence type="predicted"/>
<dbReference type="Pfam" id="PF03358">
    <property type="entry name" value="FMN_red"/>
    <property type="match status" value="1"/>
</dbReference>
<dbReference type="OrthoDB" id="9805976at2"/>
<dbReference type="PANTHER" id="PTHR43278:SF2">
    <property type="entry name" value="IRON-SULFUR FLAVOPROTEIN"/>
    <property type="match status" value="1"/>
</dbReference>
<dbReference type="InterPro" id="IPR051796">
    <property type="entry name" value="ISF_SsuE-like"/>
</dbReference>
<protein>
    <recommendedName>
        <fullName evidence="3">NADPH-dependent FMN reductase-like domain-containing protein</fullName>
    </recommendedName>
</protein>
<dbReference type="GO" id="GO:0016491">
    <property type="term" value="F:oxidoreductase activity"/>
    <property type="evidence" value="ECO:0007669"/>
    <property type="project" value="InterPro"/>
</dbReference>